<dbReference type="AlphaFoldDB" id="A0A9X8RC73"/>
<evidence type="ECO:0000256" key="6">
    <source>
        <dbReference type="ARBA" id="ARBA00023139"/>
    </source>
</evidence>
<dbReference type="GO" id="GO:0016020">
    <property type="term" value="C:membrane"/>
    <property type="evidence" value="ECO:0007669"/>
    <property type="project" value="UniProtKB-SubCell"/>
</dbReference>
<keyword evidence="7" id="KW-0449">Lipoprotein</keyword>
<dbReference type="Pfam" id="PF05504">
    <property type="entry name" value="Spore_GerAC"/>
    <property type="match status" value="1"/>
</dbReference>
<evidence type="ECO:0000313" key="12">
    <source>
        <dbReference type="Proteomes" id="UP000185829"/>
    </source>
</evidence>
<dbReference type="NCBIfam" id="TIGR02887">
    <property type="entry name" value="spore_ger_x_C"/>
    <property type="match status" value="1"/>
</dbReference>
<dbReference type="InterPro" id="IPR057336">
    <property type="entry name" value="GerAC_N"/>
</dbReference>
<dbReference type="InterPro" id="IPR038501">
    <property type="entry name" value="Spore_GerAC_C_sf"/>
</dbReference>
<feature type="domain" description="Spore germination protein N-terminal" evidence="10">
    <location>
        <begin position="83"/>
        <end position="270"/>
    </location>
</feature>
<evidence type="ECO:0000259" key="10">
    <source>
        <dbReference type="Pfam" id="PF25198"/>
    </source>
</evidence>
<comment type="subcellular location">
    <subcellularLocation>
        <location evidence="1">Membrane</location>
        <topology evidence="1">Lipid-anchor</topology>
    </subcellularLocation>
</comment>
<comment type="caution">
    <text evidence="11">The sequence shown here is derived from an EMBL/GenBank/DDBJ whole genome shotgun (WGS) entry which is preliminary data.</text>
</comment>
<dbReference type="Proteomes" id="UP000185829">
    <property type="component" value="Unassembled WGS sequence"/>
</dbReference>
<sequence>MYPWFASILYMIAMIQKNINDLLIPGDSVGHGALLLFGSIPLPLLIISRVKEESMKQSQINIRPLFLSLSILLFLSLTGCWSTREIEEQSLSIGLAFDKGKESIIEKEFNEQKEGYYSKKDLITSTYQFITPEVASSTTKQAGPQQKSYMNVSETGDSVHQMIRELSLKVENPITSNHMKVIVIGEDLAKSFKLGNLLDQVLRDNEIRPSCLVLISKGKASKTLETKTAGEIPAFRLVDIIENAYRTTRILPPMPQIKVQSKLHSGSSFLLQKVLSVNGQVKLVGAAVIDGKTHKMTGVLNEEELEGVTWITGKGKGGVVKSYYKETGQQIVYEIESMKSRIKPRVNGNNISFDVNIESEGRLSETWVVPGDTFKNEFLKKVEKSSEKEVKRLVKNVVEKMQKEYQVDVAGFGNQLRIENPKVWKKVKKDWDQTFSETTVNFNVKLTINDYGTSGSAKK</sequence>
<protein>
    <submittedName>
        <fullName evidence="11">Spore germination protein</fullName>
    </submittedName>
</protein>
<feature type="transmembrane region" description="Helical" evidence="8">
    <location>
        <begin position="29"/>
        <end position="48"/>
    </location>
</feature>
<keyword evidence="3" id="KW-0309">Germination</keyword>
<keyword evidence="8" id="KW-0812">Transmembrane</keyword>
<dbReference type="EMBL" id="FTMX01000006">
    <property type="protein sequence ID" value="SIR85965.1"/>
    <property type="molecule type" value="Genomic_DNA"/>
</dbReference>
<reference evidence="11 12" key="1">
    <citation type="submission" date="2017-01" db="EMBL/GenBank/DDBJ databases">
        <authorList>
            <person name="Varghese N."/>
            <person name="Submissions S."/>
        </authorList>
    </citation>
    <scope>NUCLEOTIDE SEQUENCE [LARGE SCALE GENOMIC DNA]</scope>
    <source>
        <strain evidence="11 12">RUG2-6</strain>
    </source>
</reference>
<accession>A0A9X8RC73</accession>
<dbReference type="GO" id="GO:0009847">
    <property type="term" value="P:spore germination"/>
    <property type="evidence" value="ECO:0007669"/>
    <property type="project" value="InterPro"/>
</dbReference>
<keyword evidence="4" id="KW-0732">Signal</keyword>
<keyword evidence="6" id="KW-0564">Palmitate</keyword>
<keyword evidence="5 8" id="KW-0472">Membrane</keyword>
<evidence type="ECO:0000256" key="8">
    <source>
        <dbReference type="SAM" id="Phobius"/>
    </source>
</evidence>
<dbReference type="Gene3D" id="3.30.300.210">
    <property type="entry name" value="Nutrient germinant receptor protein C, domain 3"/>
    <property type="match status" value="1"/>
</dbReference>
<organism evidence="11 12">
    <name type="scientific">Peribacillus simplex</name>
    <dbReference type="NCBI Taxonomy" id="1478"/>
    <lineage>
        <taxon>Bacteria</taxon>
        <taxon>Bacillati</taxon>
        <taxon>Bacillota</taxon>
        <taxon>Bacilli</taxon>
        <taxon>Bacillales</taxon>
        <taxon>Bacillaceae</taxon>
        <taxon>Peribacillus</taxon>
    </lineage>
</organism>
<gene>
    <name evidence="11" type="ORF">SAMN05878482_106223</name>
</gene>
<dbReference type="InterPro" id="IPR008844">
    <property type="entry name" value="Spore_GerAC-like"/>
</dbReference>
<keyword evidence="8" id="KW-1133">Transmembrane helix</keyword>
<evidence type="ECO:0000256" key="1">
    <source>
        <dbReference type="ARBA" id="ARBA00004635"/>
    </source>
</evidence>
<evidence type="ECO:0000313" key="11">
    <source>
        <dbReference type="EMBL" id="SIR85965.1"/>
    </source>
</evidence>
<comment type="similarity">
    <text evidence="2">Belongs to the GerABKC lipoprotein family.</text>
</comment>
<evidence type="ECO:0000256" key="5">
    <source>
        <dbReference type="ARBA" id="ARBA00023136"/>
    </source>
</evidence>
<name>A0A9X8RC73_9BACI</name>
<dbReference type="PANTHER" id="PTHR35789">
    <property type="entry name" value="SPORE GERMINATION PROTEIN B3"/>
    <property type="match status" value="1"/>
</dbReference>
<feature type="transmembrane region" description="Helical" evidence="8">
    <location>
        <begin position="60"/>
        <end position="79"/>
    </location>
</feature>
<evidence type="ECO:0000256" key="4">
    <source>
        <dbReference type="ARBA" id="ARBA00022729"/>
    </source>
</evidence>
<dbReference type="PANTHER" id="PTHR35789:SF1">
    <property type="entry name" value="SPORE GERMINATION PROTEIN B3"/>
    <property type="match status" value="1"/>
</dbReference>
<evidence type="ECO:0000259" key="9">
    <source>
        <dbReference type="Pfam" id="PF05504"/>
    </source>
</evidence>
<dbReference type="InterPro" id="IPR046953">
    <property type="entry name" value="Spore_GerAC-like_C"/>
</dbReference>
<feature type="domain" description="Spore germination GerAC-like C-terminal" evidence="9">
    <location>
        <begin position="285"/>
        <end position="452"/>
    </location>
</feature>
<dbReference type="Pfam" id="PF25198">
    <property type="entry name" value="Spore_GerAC_N"/>
    <property type="match status" value="1"/>
</dbReference>
<evidence type="ECO:0000256" key="3">
    <source>
        <dbReference type="ARBA" id="ARBA00022544"/>
    </source>
</evidence>
<evidence type="ECO:0000256" key="7">
    <source>
        <dbReference type="ARBA" id="ARBA00023288"/>
    </source>
</evidence>
<evidence type="ECO:0000256" key="2">
    <source>
        <dbReference type="ARBA" id="ARBA00007886"/>
    </source>
</evidence>
<proteinExistence type="inferred from homology"/>